<dbReference type="Proteomes" id="UP000777482">
    <property type="component" value="Unassembled WGS sequence"/>
</dbReference>
<feature type="domain" description="NmrA-like" evidence="3">
    <location>
        <begin position="7"/>
        <end position="260"/>
    </location>
</feature>
<dbReference type="EMBL" id="PUHQ01000172">
    <property type="protein sequence ID" value="KAG0653856.1"/>
    <property type="molecule type" value="Genomic_DNA"/>
</dbReference>
<dbReference type="PANTHER" id="PTHR42748">
    <property type="entry name" value="NITROGEN METABOLITE REPRESSION PROTEIN NMRA FAMILY MEMBER"/>
    <property type="match status" value="1"/>
</dbReference>
<evidence type="ECO:0000256" key="1">
    <source>
        <dbReference type="ARBA" id="ARBA00006328"/>
    </source>
</evidence>
<proteinExistence type="inferred from homology"/>
<evidence type="ECO:0000259" key="3">
    <source>
        <dbReference type="Pfam" id="PF05368"/>
    </source>
</evidence>
<dbReference type="Pfam" id="PF05368">
    <property type="entry name" value="NmrA"/>
    <property type="match status" value="1"/>
</dbReference>
<dbReference type="CDD" id="cd05251">
    <property type="entry name" value="NmrA_like_SDR_a"/>
    <property type="match status" value="1"/>
</dbReference>
<keyword evidence="5" id="KW-1185">Reference proteome</keyword>
<organism evidence="4 5">
    <name type="scientific">Rhodotorula mucilaginosa</name>
    <name type="common">Yeast</name>
    <name type="synonym">Rhodotorula rubra</name>
    <dbReference type="NCBI Taxonomy" id="5537"/>
    <lineage>
        <taxon>Eukaryota</taxon>
        <taxon>Fungi</taxon>
        <taxon>Dikarya</taxon>
        <taxon>Basidiomycota</taxon>
        <taxon>Pucciniomycotina</taxon>
        <taxon>Microbotryomycetes</taxon>
        <taxon>Sporidiobolales</taxon>
        <taxon>Sporidiobolaceae</taxon>
        <taxon>Rhodotorula</taxon>
    </lineage>
</organism>
<dbReference type="InterPro" id="IPR036291">
    <property type="entry name" value="NAD(P)-bd_dom_sf"/>
</dbReference>
<accession>A0A9P6VU18</accession>
<dbReference type="AlphaFoldDB" id="A0A9P6VU18"/>
<name>A0A9P6VU18_RHOMI</name>
<evidence type="ECO:0000256" key="2">
    <source>
        <dbReference type="ARBA" id="ARBA00022857"/>
    </source>
</evidence>
<keyword evidence="2" id="KW-0521">NADP</keyword>
<dbReference type="OrthoDB" id="9997102at2759"/>
<dbReference type="InterPro" id="IPR008030">
    <property type="entry name" value="NmrA-like"/>
</dbReference>
<gene>
    <name evidence="4" type="ORF">C6P46_002175</name>
</gene>
<comment type="similarity">
    <text evidence="1">Belongs to the NmrA-type oxidoreductase family.</text>
</comment>
<reference evidence="4 5" key="1">
    <citation type="submission" date="2020-11" db="EMBL/GenBank/DDBJ databases">
        <title>Kefir isolates.</title>
        <authorList>
            <person name="Marcisauskas S."/>
            <person name="Kim Y."/>
            <person name="Blasche S."/>
        </authorList>
    </citation>
    <scope>NUCLEOTIDE SEQUENCE [LARGE SCALE GENOMIC DNA]</scope>
    <source>
        <strain evidence="4 5">KR</strain>
    </source>
</reference>
<comment type="caution">
    <text evidence="4">The sequence shown here is derived from an EMBL/GenBank/DDBJ whole genome shotgun (WGS) entry which is preliminary data.</text>
</comment>
<sequence>MSAVGPILIVGATGQQGSAVLRALQAMPNAPAIRALTRSVDSPKAQELKKRGVEVVKGTLSDVESLKRALEGTSAAFLVTLRGVDGGFDEDQQGYNFIEAAKAVHLPYLVYTSVSDATVVCGVPHFETKAKVEIALKESGLRHAVVAPTGFYDNFPRKSSMASFFGMGLFDAGLHGAPLQMVAVDDIGEVAAQMLVDPETYAGRHIKLAGDELTMAQVRDTYARVEKHRVYKAWFPSFVLYALPYDLRSMFTFFATKGLTADVAALRKEFPIMRTFEQYLRDKAE</sequence>
<protein>
    <recommendedName>
        <fullName evidence="3">NmrA-like domain-containing protein</fullName>
    </recommendedName>
</protein>
<evidence type="ECO:0000313" key="5">
    <source>
        <dbReference type="Proteomes" id="UP000777482"/>
    </source>
</evidence>
<dbReference type="SUPFAM" id="SSF51735">
    <property type="entry name" value="NAD(P)-binding Rossmann-fold domains"/>
    <property type="match status" value="1"/>
</dbReference>
<dbReference type="Gene3D" id="3.90.25.10">
    <property type="entry name" value="UDP-galactose 4-epimerase, domain 1"/>
    <property type="match status" value="1"/>
</dbReference>
<dbReference type="Gene3D" id="3.40.50.720">
    <property type="entry name" value="NAD(P)-binding Rossmann-like Domain"/>
    <property type="match status" value="1"/>
</dbReference>
<evidence type="ECO:0000313" key="4">
    <source>
        <dbReference type="EMBL" id="KAG0653856.1"/>
    </source>
</evidence>
<dbReference type="InterPro" id="IPR051164">
    <property type="entry name" value="NmrA-like_oxidored"/>
</dbReference>
<dbReference type="PANTHER" id="PTHR42748:SF7">
    <property type="entry name" value="NMRA LIKE REDOX SENSOR 1-RELATED"/>
    <property type="match status" value="1"/>
</dbReference>